<dbReference type="GO" id="GO:0016151">
    <property type="term" value="F:nickel cation binding"/>
    <property type="evidence" value="ECO:0007669"/>
    <property type="project" value="InterPro"/>
</dbReference>
<dbReference type="Pfam" id="PF01774">
    <property type="entry name" value="UreD"/>
    <property type="match status" value="1"/>
</dbReference>
<dbReference type="EMBL" id="CP019645">
    <property type="protein sequence ID" value="AQQ59925.1"/>
    <property type="molecule type" value="Genomic_DNA"/>
</dbReference>
<reference evidence="3 4" key="1">
    <citation type="submission" date="2017-02" db="EMBL/GenBank/DDBJ databases">
        <title>Whole genome sequencing of Helicobacter bilis strain AAQJH.</title>
        <authorList>
            <person name="Conlan S."/>
            <person name="Thomas P.J."/>
            <person name="Mullikin J."/>
            <person name="Palmore T.N."/>
            <person name="Frank K.M."/>
            <person name="Segre J.A."/>
        </authorList>
    </citation>
    <scope>NUCLEOTIDE SEQUENCE [LARGE SCALE GENOMIC DNA]</scope>
    <source>
        <strain evidence="3 4">AAQJH</strain>
    </source>
</reference>
<evidence type="ECO:0000256" key="1">
    <source>
        <dbReference type="ARBA" id="ARBA00007177"/>
    </source>
</evidence>
<dbReference type="AlphaFoldDB" id="A0A1Q2LHU5"/>
<dbReference type="KEGG" id="hbl:XJ32_07310"/>
<dbReference type="PANTHER" id="PTHR33643">
    <property type="entry name" value="UREASE ACCESSORY PROTEIN D"/>
    <property type="match status" value="1"/>
</dbReference>
<name>A0A1Q2LHU5_9HELI</name>
<comment type="similarity">
    <text evidence="1">Belongs to the UreD family.</text>
</comment>
<dbReference type="RefSeq" id="WP_077388858.1">
    <property type="nucleotide sequence ID" value="NZ_CALESD010000091.1"/>
</dbReference>
<evidence type="ECO:0000256" key="2">
    <source>
        <dbReference type="ARBA" id="ARBA00023186"/>
    </source>
</evidence>
<evidence type="ECO:0000313" key="3">
    <source>
        <dbReference type="EMBL" id="AQQ59925.1"/>
    </source>
</evidence>
<accession>A0A1Q2LHU5</accession>
<organism evidence="3 4">
    <name type="scientific">Helicobacter bilis</name>
    <dbReference type="NCBI Taxonomy" id="37372"/>
    <lineage>
        <taxon>Bacteria</taxon>
        <taxon>Pseudomonadati</taxon>
        <taxon>Campylobacterota</taxon>
        <taxon>Epsilonproteobacteria</taxon>
        <taxon>Campylobacterales</taxon>
        <taxon>Helicobacteraceae</taxon>
        <taxon>Helicobacter</taxon>
    </lineage>
</organism>
<sequence>MSSYAQTSKLYCHVKKGASGKTIIESMFFTPPLKIIAPFYENDIANIMLLNVSAGLMAGDMQTINFDIDTQARVKITSQSYEKIHNTQDSLAMRNTTLNLANDALLIYTPLPCIPFANSSFKNTTTIHLQEDSKLYYGEIFCAGRIARDEIFAFKHFHQRLFIYQNNALIFYDNMNLKPDSINLRSICAFHTFTHYLHFVIYDKNANREKLQSIIEDSKTYTALSLHNDMIIIKALANESEDLLELQKKLYE</sequence>
<dbReference type="Proteomes" id="UP000188298">
    <property type="component" value="Chromosome"/>
</dbReference>
<proteinExistence type="inferred from homology"/>
<evidence type="ECO:0000313" key="4">
    <source>
        <dbReference type="Proteomes" id="UP000188298"/>
    </source>
</evidence>
<dbReference type="InterPro" id="IPR002669">
    <property type="entry name" value="UreD"/>
</dbReference>
<dbReference type="PANTHER" id="PTHR33643:SF1">
    <property type="entry name" value="UREASE ACCESSORY PROTEIN D"/>
    <property type="match status" value="1"/>
</dbReference>
<keyword evidence="2" id="KW-0143">Chaperone</keyword>
<dbReference type="HAMAP" id="MF_01384">
    <property type="entry name" value="UreD"/>
    <property type="match status" value="1"/>
</dbReference>
<protein>
    <submittedName>
        <fullName evidence="3">Urease accessory protein UreH</fullName>
    </submittedName>
</protein>
<gene>
    <name evidence="3" type="ORF">XJ32_07310</name>
</gene>